<reference evidence="3" key="5">
    <citation type="submission" date="2018-04" db="UniProtKB">
        <authorList>
            <consortium name="EnsemblFungi"/>
        </authorList>
    </citation>
    <scope>IDENTIFICATION</scope>
    <source>
        <strain evidence="3">R3-111a-1</strain>
    </source>
</reference>
<proteinExistence type="predicted"/>
<evidence type="ECO:0000313" key="4">
    <source>
        <dbReference type="Proteomes" id="UP000006039"/>
    </source>
</evidence>
<dbReference type="GeneID" id="20347672"/>
<dbReference type="AlphaFoldDB" id="J3P117"/>
<dbReference type="Proteomes" id="UP000006039">
    <property type="component" value="Unassembled WGS sequence"/>
</dbReference>
<feature type="region of interest" description="Disordered" evidence="1">
    <location>
        <begin position="53"/>
        <end position="85"/>
    </location>
</feature>
<reference evidence="2" key="2">
    <citation type="submission" date="2010-07" db="EMBL/GenBank/DDBJ databases">
        <authorList>
            <consortium name="The Broad Institute Genome Sequencing Platform"/>
            <consortium name="Broad Institute Genome Sequencing Center for Infectious Disease"/>
            <person name="Ma L.-J."/>
            <person name="Dead R."/>
            <person name="Young S."/>
            <person name="Zeng Q."/>
            <person name="Koehrsen M."/>
            <person name="Alvarado L."/>
            <person name="Berlin A."/>
            <person name="Chapman S.B."/>
            <person name="Chen Z."/>
            <person name="Freedman E."/>
            <person name="Gellesch M."/>
            <person name="Goldberg J."/>
            <person name="Griggs A."/>
            <person name="Gujja S."/>
            <person name="Heilman E.R."/>
            <person name="Heiman D."/>
            <person name="Hepburn T."/>
            <person name="Howarth C."/>
            <person name="Jen D."/>
            <person name="Larson L."/>
            <person name="Mehta T."/>
            <person name="Neiman D."/>
            <person name="Pearson M."/>
            <person name="Roberts A."/>
            <person name="Saif S."/>
            <person name="Shea T."/>
            <person name="Shenoy N."/>
            <person name="Sisk P."/>
            <person name="Stolte C."/>
            <person name="Sykes S."/>
            <person name="Walk T."/>
            <person name="White J."/>
            <person name="Yandava C."/>
            <person name="Haas B."/>
            <person name="Nusbaum C."/>
            <person name="Birren B."/>
        </authorList>
    </citation>
    <scope>NUCLEOTIDE SEQUENCE</scope>
    <source>
        <strain evidence="2">R3-111a-1</strain>
    </source>
</reference>
<reference evidence="3" key="4">
    <citation type="journal article" date="2015" name="G3 (Bethesda)">
        <title>Genome sequences of three phytopathogenic species of the Magnaporthaceae family of fungi.</title>
        <authorList>
            <person name="Okagaki L.H."/>
            <person name="Nunes C.C."/>
            <person name="Sailsbery J."/>
            <person name="Clay B."/>
            <person name="Brown D."/>
            <person name="John T."/>
            <person name="Oh Y."/>
            <person name="Young N."/>
            <person name="Fitzgerald M."/>
            <person name="Haas B.J."/>
            <person name="Zeng Q."/>
            <person name="Young S."/>
            <person name="Adiconis X."/>
            <person name="Fan L."/>
            <person name="Levin J.Z."/>
            <person name="Mitchell T.K."/>
            <person name="Okubara P.A."/>
            <person name="Farman M.L."/>
            <person name="Kohn L.M."/>
            <person name="Birren B."/>
            <person name="Ma L.-J."/>
            <person name="Dean R.A."/>
        </authorList>
    </citation>
    <scope>NUCLEOTIDE SEQUENCE</scope>
    <source>
        <strain evidence="3">R3-111a-1</strain>
    </source>
</reference>
<keyword evidence="4" id="KW-1185">Reference proteome</keyword>
<dbReference type="HOGENOM" id="CLU_2084987_0_0_1"/>
<organism evidence="2">
    <name type="scientific">Gaeumannomyces tritici (strain R3-111a-1)</name>
    <name type="common">Wheat and barley take-all root rot fungus</name>
    <name type="synonym">Gaeumannomyces graminis var. tritici</name>
    <dbReference type="NCBI Taxonomy" id="644352"/>
    <lineage>
        <taxon>Eukaryota</taxon>
        <taxon>Fungi</taxon>
        <taxon>Dikarya</taxon>
        <taxon>Ascomycota</taxon>
        <taxon>Pezizomycotina</taxon>
        <taxon>Sordariomycetes</taxon>
        <taxon>Sordariomycetidae</taxon>
        <taxon>Magnaporthales</taxon>
        <taxon>Magnaporthaceae</taxon>
        <taxon>Gaeumannomyces</taxon>
    </lineage>
</organism>
<evidence type="ECO:0000313" key="3">
    <source>
        <dbReference type="EnsemblFungi" id="EJT77302"/>
    </source>
</evidence>
<protein>
    <submittedName>
        <fullName evidence="2 3">Uncharacterized protein</fullName>
    </submittedName>
</protein>
<dbReference type="EnsemblFungi" id="EJT77302">
    <property type="protein sequence ID" value="EJT77302"/>
    <property type="gene ID" value="GGTG_07214"/>
</dbReference>
<dbReference type="RefSeq" id="XP_009223302.1">
    <property type="nucleotide sequence ID" value="XM_009225038.1"/>
</dbReference>
<reference evidence="2" key="3">
    <citation type="submission" date="2010-09" db="EMBL/GenBank/DDBJ databases">
        <title>Annotation of Gaeumannomyces graminis var. tritici R3-111a-1.</title>
        <authorList>
            <consortium name="The Broad Institute Genome Sequencing Platform"/>
            <person name="Ma L.-J."/>
            <person name="Dead R."/>
            <person name="Young S.K."/>
            <person name="Zeng Q."/>
            <person name="Gargeya S."/>
            <person name="Fitzgerald M."/>
            <person name="Haas B."/>
            <person name="Abouelleil A."/>
            <person name="Alvarado L."/>
            <person name="Arachchi H.M."/>
            <person name="Berlin A."/>
            <person name="Brown A."/>
            <person name="Chapman S.B."/>
            <person name="Chen Z."/>
            <person name="Dunbar C."/>
            <person name="Freedman E."/>
            <person name="Gearin G."/>
            <person name="Gellesch M."/>
            <person name="Goldberg J."/>
            <person name="Griggs A."/>
            <person name="Gujja S."/>
            <person name="Heiman D."/>
            <person name="Howarth C."/>
            <person name="Larson L."/>
            <person name="Lui A."/>
            <person name="MacDonald P.J.P."/>
            <person name="Mehta T."/>
            <person name="Montmayeur A."/>
            <person name="Murphy C."/>
            <person name="Neiman D."/>
            <person name="Pearson M."/>
            <person name="Priest M."/>
            <person name="Roberts A."/>
            <person name="Saif S."/>
            <person name="Shea T."/>
            <person name="Shenoy N."/>
            <person name="Sisk P."/>
            <person name="Stolte C."/>
            <person name="Sykes S."/>
            <person name="Yandava C."/>
            <person name="Wortman J."/>
            <person name="Nusbaum C."/>
            <person name="Birren B."/>
        </authorList>
    </citation>
    <scope>NUCLEOTIDE SEQUENCE</scope>
    <source>
        <strain evidence="2">R3-111a-1</strain>
    </source>
</reference>
<evidence type="ECO:0000256" key="1">
    <source>
        <dbReference type="SAM" id="MobiDB-lite"/>
    </source>
</evidence>
<gene>
    <name evidence="3" type="primary">20347672</name>
    <name evidence="2" type="ORF">GGTG_07214</name>
</gene>
<sequence>MGPRAALGTNPEPAAVHPRAGPGEGGGRARARRLQQNDDGIREYQTVLAAPPTLWGGHASPSPCCARSASATRYPPPSGGVLPPCNGPRRADFGLKLPPGFRRLHRDIVGEEDHGGF</sequence>
<feature type="compositionally biased region" description="Low complexity" evidence="1">
    <location>
        <begin position="59"/>
        <end position="71"/>
    </location>
</feature>
<reference evidence="4" key="1">
    <citation type="submission" date="2010-07" db="EMBL/GenBank/DDBJ databases">
        <title>The genome sequence of Gaeumannomyces graminis var. tritici strain R3-111a-1.</title>
        <authorList>
            <consortium name="The Broad Institute Genome Sequencing Platform"/>
            <person name="Ma L.-J."/>
            <person name="Dead R."/>
            <person name="Young S."/>
            <person name="Zeng Q."/>
            <person name="Koehrsen M."/>
            <person name="Alvarado L."/>
            <person name="Berlin A."/>
            <person name="Chapman S.B."/>
            <person name="Chen Z."/>
            <person name="Freedman E."/>
            <person name="Gellesch M."/>
            <person name="Goldberg J."/>
            <person name="Griggs A."/>
            <person name="Gujja S."/>
            <person name="Heilman E.R."/>
            <person name="Heiman D."/>
            <person name="Hepburn T."/>
            <person name="Howarth C."/>
            <person name="Jen D."/>
            <person name="Larson L."/>
            <person name="Mehta T."/>
            <person name="Neiman D."/>
            <person name="Pearson M."/>
            <person name="Roberts A."/>
            <person name="Saif S."/>
            <person name="Shea T."/>
            <person name="Shenoy N."/>
            <person name="Sisk P."/>
            <person name="Stolte C."/>
            <person name="Sykes S."/>
            <person name="Walk T."/>
            <person name="White J."/>
            <person name="Yandava C."/>
            <person name="Haas B."/>
            <person name="Nusbaum C."/>
            <person name="Birren B."/>
        </authorList>
    </citation>
    <scope>NUCLEOTIDE SEQUENCE [LARGE SCALE GENOMIC DNA]</scope>
    <source>
        <strain evidence="4">R3-111a-1</strain>
    </source>
</reference>
<evidence type="ECO:0000313" key="2">
    <source>
        <dbReference type="EMBL" id="EJT77302.1"/>
    </source>
</evidence>
<accession>J3P117</accession>
<name>J3P117_GAET3</name>
<feature type="region of interest" description="Disordered" evidence="1">
    <location>
        <begin position="1"/>
        <end position="38"/>
    </location>
</feature>
<dbReference type="EMBL" id="GL385397">
    <property type="protein sequence ID" value="EJT77302.1"/>
    <property type="molecule type" value="Genomic_DNA"/>
</dbReference>
<dbReference type="VEuPathDB" id="FungiDB:GGTG_07214"/>